<sequence length="200" mass="22602">MSDHYLFHIRFDVRHDAPAALHRALTVLSEGNAPTDAELDGLPGIVKDYLRGNTGAPGDGVHLYWHYGPKRVYRGGELVEAPREPHEGSHALRMTQTFHDDEYFNGGIYFPYWLFQFAAHDGPVATMQQTNGNELPSVVTKHGDRLIETSLAYNPDRFWPIGNERPPEQGNPVVIKENREMSLSETLEGLSVFRDGFAWE</sequence>
<dbReference type="Proteomes" id="UP000032232">
    <property type="component" value="Unassembled WGS sequence"/>
</dbReference>
<reference evidence="1 2" key="1">
    <citation type="submission" date="2015-02" db="EMBL/GenBank/DDBJ databases">
        <title>Genome Sequence of Jannaschia aquimarina DSM28248, a member of the Roseobacter clade.</title>
        <authorList>
            <person name="Voget S."/>
            <person name="Daniel R."/>
        </authorList>
    </citation>
    <scope>NUCLEOTIDE SEQUENCE [LARGE SCALE GENOMIC DNA]</scope>
    <source>
        <strain evidence="1 2">GSW-M26</strain>
    </source>
</reference>
<accession>A0A0D1EG90</accession>
<name>A0A0D1EG90_9RHOB</name>
<organism evidence="1 2">
    <name type="scientific">Jannaschia aquimarina</name>
    <dbReference type="NCBI Taxonomy" id="935700"/>
    <lineage>
        <taxon>Bacteria</taxon>
        <taxon>Pseudomonadati</taxon>
        <taxon>Pseudomonadota</taxon>
        <taxon>Alphaproteobacteria</taxon>
        <taxon>Rhodobacterales</taxon>
        <taxon>Roseobacteraceae</taxon>
        <taxon>Jannaschia</taxon>
    </lineage>
</organism>
<dbReference type="RefSeq" id="WP_043919938.1">
    <property type="nucleotide sequence ID" value="NZ_FZPF01000001.1"/>
</dbReference>
<dbReference type="STRING" id="935700.jaqu_31600"/>
<evidence type="ECO:0000313" key="1">
    <source>
        <dbReference type="EMBL" id="KIT14835.1"/>
    </source>
</evidence>
<dbReference type="EMBL" id="JYFE01000060">
    <property type="protein sequence ID" value="KIT14835.1"/>
    <property type="molecule type" value="Genomic_DNA"/>
</dbReference>
<gene>
    <name evidence="1" type="ORF">jaqu_31600</name>
</gene>
<proteinExistence type="predicted"/>
<dbReference type="AlphaFoldDB" id="A0A0D1EG90"/>
<protein>
    <submittedName>
        <fullName evidence="1">Uncharacterized protein</fullName>
    </submittedName>
</protein>
<keyword evidence="2" id="KW-1185">Reference proteome</keyword>
<dbReference type="OrthoDB" id="7869642at2"/>
<dbReference type="PATRIC" id="fig|935700.4.peg.3264"/>
<comment type="caution">
    <text evidence="1">The sequence shown here is derived from an EMBL/GenBank/DDBJ whole genome shotgun (WGS) entry which is preliminary data.</text>
</comment>
<evidence type="ECO:0000313" key="2">
    <source>
        <dbReference type="Proteomes" id="UP000032232"/>
    </source>
</evidence>